<evidence type="ECO:0000256" key="2">
    <source>
        <dbReference type="ARBA" id="ARBA00023015"/>
    </source>
</evidence>
<evidence type="ECO:0000313" key="7">
    <source>
        <dbReference type="Proteomes" id="UP000626148"/>
    </source>
</evidence>
<dbReference type="SUPFAM" id="SSF46785">
    <property type="entry name" value="Winged helix' DNA-binding domain"/>
    <property type="match status" value="1"/>
</dbReference>
<comment type="similarity">
    <text evidence="1">Belongs to the LysR transcriptional regulatory family.</text>
</comment>
<sequence length="84" mass="9609">MIDLNLYRVFDAVYRERNLTLAGRRLGVSQPAVSNALGRLRSHYNDPLFIRRGREMRPTALAERIVPTVQQALMMLGETLEPGR</sequence>
<dbReference type="PRINTS" id="PR00039">
    <property type="entry name" value="HTHLYSR"/>
</dbReference>
<protein>
    <recommendedName>
        <fullName evidence="5">HTH lysR-type domain-containing protein</fullName>
    </recommendedName>
</protein>
<name>A0A918K789_9GAMM</name>
<dbReference type="GO" id="GO:0003700">
    <property type="term" value="F:DNA-binding transcription factor activity"/>
    <property type="evidence" value="ECO:0007669"/>
    <property type="project" value="InterPro"/>
</dbReference>
<dbReference type="Proteomes" id="UP000626148">
    <property type="component" value="Unassembled WGS sequence"/>
</dbReference>
<dbReference type="RefSeq" id="WP_189608319.1">
    <property type="nucleotide sequence ID" value="NZ_BMXR01000004.1"/>
</dbReference>
<reference evidence="6" key="2">
    <citation type="submission" date="2020-09" db="EMBL/GenBank/DDBJ databases">
        <authorList>
            <person name="Sun Q."/>
            <person name="Kim S."/>
        </authorList>
    </citation>
    <scope>NUCLEOTIDE SEQUENCE</scope>
    <source>
        <strain evidence="6">KCTC 22169</strain>
    </source>
</reference>
<evidence type="ECO:0000256" key="1">
    <source>
        <dbReference type="ARBA" id="ARBA00009437"/>
    </source>
</evidence>
<dbReference type="AlphaFoldDB" id="A0A918K789"/>
<dbReference type="InterPro" id="IPR036388">
    <property type="entry name" value="WH-like_DNA-bd_sf"/>
</dbReference>
<evidence type="ECO:0000259" key="5">
    <source>
        <dbReference type="PROSITE" id="PS50931"/>
    </source>
</evidence>
<dbReference type="GO" id="GO:0003677">
    <property type="term" value="F:DNA binding"/>
    <property type="evidence" value="ECO:0007669"/>
    <property type="project" value="UniProtKB-KW"/>
</dbReference>
<dbReference type="PROSITE" id="PS50931">
    <property type="entry name" value="HTH_LYSR"/>
    <property type="match status" value="1"/>
</dbReference>
<dbReference type="EMBL" id="BMXR01000004">
    <property type="protein sequence ID" value="GGX51965.1"/>
    <property type="molecule type" value="Genomic_DNA"/>
</dbReference>
<reference evidence="6" key="1">
    <citation type="journal article" date="2014" name="Int. J. Syst. Evol. Microbiol.">
        <title>Complete genome sequence of Corynebacterium casei LMG S-19264T (=DSM 44701T), isolated from a smear-ripened cheese.</title>
        <authorList>
            <consortium name="US DOE Joint Genome Institute (JGI-PGF)"/>
            <person name="Walter F."/>
            <person name="Albersmeier A."/>
            <person name="Kalinowski J."/>
            <person name="Ruckert C."/>
        </authorList>
    </citation>
    <scope>NUCLEOTIDE SEQUENCE</scope>
    <source>
        <strain evidence="6">KCTC 22169</strain>
    </source>
</reference>
<evidence type="ECO:0000313" key="6">
    <source>
        <dbReference type="EMBL" id="GGX51965.1"/>
    </source>
</evidence>
<evidence type="ECO:0000256" key="4">
    <source>
        <dbReference type="ARBA" id="ARBA00023163"/>
    </source>
</evidence>
<comment type="caution">
    <text evidence="6">The sequence shown here is derived from an EMBL/GenBank/DDBJ whole genome shotgun (WGS) entry which is preliminary data.</text>
</comment>
<dbReference type="PANTHER" id="PTHR30118:SF15">
    <property type="entry name" value="TRANSCRIPTIONAL REGULATORY PROTEIN"/>
    <property type="match status" value="1"/>
</dbReference>
<accession>A0A918K789</accession>
<proteinExistence type="inferred from homology"/>
<dbReference type="PANTHER" id="PTHR30118">
    <property type="entry name" value="HTH-TYPE TRANSCRIPTIONAL REGULATOR LEUO-RELATED"/>
    <property type="match status" value="1"/>
</dbReference>
<dbReference type="InterPro" id="IPR036390">
    <property type="entry name" value="WH_DNA-bd_sf"/>
</dbReference>
<evidence type="ECO:0000256" key="3">
    <source>
        <dbReference type="ARBA" id="ARBA00023125"/>
    </source>
</evidence>
<keyword evidence="7" id="KW-1185">Reference proteome</keyword>
<gene>
    <name evidence="6" type="ORF">GCM10007392_19110</name>
</gene>
<dbReference type="InterPro" id="IPR050389">
    <property type="entry name" value="LysR-type_TF"/>
</dbReference>
<organism evidence="6 7">
    <name type="scientific">Saccharospirillum salsuginis</name>
    <dbReference type="NCBI Taxonomy" id="418750"/>
    <lineage>
        <taxon>Bacteria</taxon>
        <taxon>Pseudomonadati</taxon>
        <taxon>Pseudomonadota</taxon>
        <taxon>Gammaproteobacteria</taxon>
        <taxon>Oceanospirillales</taxon>
        <taxon>Saccharospirillaceae</taxon>
        <taxon>Saccharospirillum</taxon>
    </lineage>
</organism>
<keyword evidence="3" id="KW-0238">DNA-binding</keyword>
<dbReference type="InterPro" id="IPR000847">
    <property type="entry name" value="LysR_HTH_N"/>
</dbReference>
<dbReference type="Gene3D" id="1.10.10.10">
    <property type="entry name" value="Winged helix-like DNA-binding domain superfamily/Winged helix DNA-binding domain"/>
    <property type="match status" value="1"/>
</dbReference>
<keyword evidence="2" id="KW-0805">Transcription regulation</keyword>
<feature type="domain" description="HTH lysR-type" evidence="5">
    <location>
        <begin position="2"/>
        <end position="59"/>
    </location>
</feature>
<keyword evidence="4" id="KW-0804">Transcription</keyword>
<dbReference type="Pfam" id="PF00126">
    <property type="entry name" value="HTH_1"/>
    <property type="match status" value="1"/>
</dbReference>